<evidence type="ECO:0000313" key="1">
    <source>
        <dbReference type="EMBL" id="CAB4160764.1"/>
    </source>
</evidence>
<sequence>MATYTITLSAAEDKALKSIALSAQDWIDNAVHERCRIAIDEIVNAEVQRKLAAGQPITGSKDDIVLAANIESAAERQARLEAEAQALQGA</sequence>
<name>A0A6J5NZV6_9CAUD</name>
<dbReference type="EMBL" id="LR796714">
    <property type="protein sequence ID" value="CAB4160764.1"/>
    <property type="molecule type" value="Genomic_DNA"/>
</dbReference>
<reference evidence="1" key="1">
    <citation type="submission" date="2020-04" db="EMBL/GenBank/DDBJ databases">
        <authorList>
            <person name="Chiriac C."/>
            <person name="Salcher M."/>
            <person name="Ghai R."/>
            <person name="Kavagutti S V."/>
        </authorList>
    </citation>
    <scope>NUCLEOTIDE SEQUENCE</scope>
</reference>
<gene>
    <name evidence="1" type="ORF">UFOVP767_33</name>
</gene>
<accession>A0A6J5NZV6</accession>
<organism evidence="1">
    <name type="scientific">uncultured Caudovirales phage</name>
    <dbReference type="NCBI Taxonomy" id="2100421"/>
    <lineage>
        <taxon>Viruses</taxon>
        <taxon>Duplodnaviria</taxon>
        <taxon>Heunggongvirae</taxon>
        <taxon>Uroviricota</taxon>
        <taxon>Caudoviricetes</taxon>
        <taxon>Peduoviridae</taxon>
        <taxon>Maltschvirus</taxon>
        <taxon>Maltschvirus maltsch</taxon>
    </lineage>
</organism>
<protein>
    <submittedName>
        <fullName evidence="1">Uncharacterized protein</fullName>
    </submittedName>
</protein>
<proteinExistence type="predicted"/>